<reference evidence="3" key="2">
    <citation type="submission" date="2021-04" db="EMBL/GenBank/DDBJ databases">
        <authorList>
            <person name="Gilroy R."/>
        </authorList>
    </citation>
    <scope>NUCLEOTIDE SEQUENCE</scope>
    <source>
        <strain evidence="3">5933</strain>
    </source>
</reference>
<dbReference type="InterPro" id="IPR046461">
    <property type="entry name" value="TerL_ATPase"/>
</dbReference>
<dbReference type="InterPro" id="IPR005021">
    <property type="entry name" value="Terminase_largesu-like"/>
</dbReference>
<evidence type="ECO:0000313" key="4">
    <source>
        <dbReference type="Proteomes" id="UP000823918"/>
    </source>
</evidence>
<sequence>MANNFIEEYHEKIWSGKITAGKWIKLWYDYVLSGLSEGRFFYDDAKAQKAIRYIETFCRHHEGALAPQLIVLELWQKAFLSVVFGIVDANGFRQFTEIVLIIGRKNGKTLFAAAIASYCTFADGEYGARIYFTAPKLEQAALCYEAYYQMISKDEELDALAKRRRTDIYVEENNASAKPLAFSAKKSDGLNISLGVADEFASWEGDAGLKFYEVLKSSMGARRQPLLLAISTAGYVNEGVYDELLKRCTRMILGSAGEKKLAPFLYMIDDIEKWKDIEELKKANPNMGVSVTKEYFEAEIAIAENSLSKRAEFIVKYCNLKQNSAQAWLPAEAIEASGTEPLSLSDFKNSYCVGGIDLSQTTDLTACTAVIEKNGRFYVFAHFFLPAQKLEYATARDALPYQAYVERGLLTLSGENFVDYKDCFAWFRRLVEEYQIYPLKVGYDRYSAQYLVQDMAQYGFHMDDVYQGTNLTPVIQEVEDLIRDKTFDFGDNDLLKIHLLNMAVKKDGNAGRCRVVKIKPSDHIDGGAALLDAMCVRQKYYAEIGHQLKNVG</sequence>
<dbReference type="Proteomes" id="UP000823918">
    <property type="component" value="Unassembled WGS sequence"/>
</dbReference>
<comment type="caution">
    <text evidence="3">The sequence shown here is derived from an EMBL/GenBank/DDBJ whole genome shotgun (WGS) entry which is preliminary data.</text>
</comment>
<evidence type="ECO:0000259" key="1">
    <source>
        <dbReference type="Pfam" id="PF03354"/>
    </source>
</evidence>
<dbReference type="InterPro" id="IPR027417">
    <property type="entry name" value="P-loop_NTPase"/>
</dbReference>
<gene>
    <name evidence="3" type="ORF">H9698_08600</name>
</gene>
<organism evidence="3 4">
    <name type="scientific">Candidatus Ruthenibacterium merdavium</name>
    <dbReference type="NCBI Taxonomy" id="2838752"/>
    <lineage>
        <taxon>Bacteria</taxon>
        <taxon>Bacillati</taxon>
        <taxon>Bacillota</taxon>
        <taxon>Clostridia</taxon>
        <taxon>Eubacteriales</taxon>
        <taxon>Oscillospiraceae</taxon>
        <taxon>Ruthenibacterium</taxon>
    </lineage>
</organism>
<dbReference type="PANTHER" id="PTHR41287">
    <property type="match status" value="1"/>
</dbReference>
<accession>A0A9D2Q6H8</accession>
<name>A0A9D2Q6H8_9FIRM</name>
<dbReference type="Pfam" id="PF03354">
    <property type="entry name" value="TerL_ATPase"/>
    <property type="match status" value="1"/>
</dbReference>
<protein>
    <submittedName>
        <fullName evidence="3">Terminase large subunit</fullName>
    </submittedName>
</protein>
<dbReference type="EMBL" id="DWWA01000044">
    <property type="protein sequence ID" value="HJC72833.1"/>
    <property type="molecule type" value="Genomic_DNA"/>
</dbReference>
<dbReference type="InterPro" id="IPR046462">
    <property type="entry name" value="TerL_nuclease"/>
</dbReference>
<dbReference type="AlphaFoldDB" id="A0A9D2Q6H8"/>
<reference evidence="3" key="1">
    <citation type="journal article" date="2021" name="PeerJ">
        <title>Extensive microbial diversity within the chicken gut microbiome revealed by metagenomics and culture.</title>
        <authorList>
            <person name="Gilroy R."/>
            <person name="Ravi A."/>
            <person name="Getino M."/>
            <person name="Pursley I."/>
            <person name="Horton D.L."/>
            <person name="Alikhan N.F."/>
            <person name="Baker D."/>
            <person name="Gharbi K."/>
            <person name="Hall N."/>
            <person name="Watson M."/>
            <person name="Adriaenssens E.M."/>
            <person name="Foster-Nyarko E."/>
            <person name="Jarju S."/>
            <person name="Secka A."/>
            <person name="Antonio M."/>
            <person name="Oren A."/>
            <person name="Chaudhuri R.R."/>
            <person name="La Ragione R."/>
            <person name="Hildebrand F."/>
            <person name="Pallen M.J."/>
        </authorList>
    </citation>
    <scope>NUCLEOTIDE SEQUENCE</scope>
    <source>
        <strain evidence="3">5933</strain>
    </source>
</reference>
<evidence type="ECO:0000313" key="3">
    <source>
        <dbReference type="EMBL" id="HJC72833.1"/>
    </source>
</evidence>
<dbReference type="PANTHER" id="PTHR41287:SF1">
    <property type="entry name" value="PROTEIN YMFN"/>
    <property type="match status" value="1"/>
</dbReference>
<feature type="domain" description="Terminase large subunit-like endonuclease" evidence="2">
    <location>
        <begin position="264"/>
        <end position="535"/>
    </location>
</feature>
<dbReference type="GO" id="GO:0004519">
    <property type="term" value="F:endonuclease activity"/>
    <property type="evidence" value="ECO:0007669"/>
    <property type="project" value="InterPro"/>
</dbReference>
<feature type="domain" description="Terminase large subunit-like ATPase" evidence="1">
    <location>
        <begin position="75"/>
        <end position="247"/>
    </location>
</feature>
<proteinExistence type="predicted"/>
<dbReference type="Pfam" id="PF20441">
    <property type="entry name" value="TerL_nuclease"/>
    <property type="match status" value="1"/>
</dbReference>
<dbReference type="Gene3D" id="3.40.50.300">
    <property type="entry name" value="P-loop containing nucleotide triphosphate hydrolases"/>
    <property type="match status" value="1"/>
</dbReference>
<evidence type="ECO:0000259" key="2">
    <source>
        <dbReference type="Pfam" id="PF20441"/>
    </source>
</evidence>